<keyword evidence="8" id="KW-0206">Cytoskeleton</keyword>
<dbReference type="GO" id="GO:0005929">
    <property type="term" value="C:cilium"/>
    <property type="evidence" value="ECO:0007669"/>
    <property type="project" value="TreeGrafter"/>
</dbReference>
<proteinExistence type="inferred from homology"/>
<evidence type="ECO:0000256" key="10">
    <source>
        <dbReference type="ARBA" id="ARBA00037165"/>
    </source>
</evidence>
<feature type="compositionally biased region" description="Acidic residues" evidence="13">
    <location>
        <begin position="751"/>
        <end position="770"/>
    </location>
</feature>
<evidence type="ECO:0000256" key="2">
    <source>
        <dbReference type="ARBA" id="ARBA00004120"/>
    </source>
</evidence>
<evidence type="ECO:0000256" key="3">
    <source>
        <dbReference type="ARBA" id="ARBA00006663"/>
    </source>
</evidence>
<dbReference type="GO" id="GO:0044782">
    <property type="term" value="P:cilium organization"/>
    <property type="evidence" value="ECO:0007669"/>
    <property type="project" value="TreeGrafter"/>
</dbReference>
<keyword evidence="5" id="KW-0970">Cilium biogenesis/degradation</keyword>
<dbReference type="PANTHER" id="PTHR21501:SF3">
    <property type="entry name" value="PROTEIN FAM161A"/>
    <property type="match status" value="1"/>
</dbReference>
<evidence type="ECO:0000256" key="12">
    <source>
        <dbReference type="SAM" id="Coils"/>
    </source>
</evidence>
<feature type="compositionally biased region" description="Acidic residues" evidence="13">
    <location>
        <begin position="714"/>
        <end position="732"/>
    </location>
</feature>
<dbReference type="Pfam" id="PF10595">
    <property type="entry name" value="FAM161A_B"/>
    <property type="match status" value="1"/>
</dbReference>
<evidence type="ECO:0000313" key="15">
    <source>
        <dbReference type="Proteomes" id="UP000316079"/>
    </source>
</evidence>
<feature type="coiled-coil region" evidence="12">
    <location>
        <begin position="549"/>
        <end position="583"/>
    </location>
</feature>
<dbReference type="Proteomes" id="UP000316079">
    <property type="component" value="Unassembled WGS sequence"/>
</dbReference>
<dbReference type="PANTHER" id="PTHR21501">
    <property type="entry name" value="PROTEIN FAM-161"/>
    <property type="match status" value="1"/>
</dbReference>
<accession>A0A553NG90</accession>
<feature type="region of interest" description="Disordered" evidence="13">
    <location>
        <begin position="210"/>
        <end position="237"/>
    </location>
</feature>
<feature type="compositionally biased region" description="Basic and acidic residues" evidence="13">
    <location>
        <begin position="429"/>
        <end position="444"/>
    </location>
</feature>
<keyword evidence="15" id="KW-1185">Reference proteome</keyword>
<feature type="region of interest" description="Disordered" evidence="13">
    <location>
        <begin position="668"/>
        <end position="801"/>
    </location>
</feature>
<dbReference type="InterPro" id="IPR019579">
    <property type="entry name" value="FAM161A/B"/>
</dbReference>
<sequence length="801" mass="93202">MEESHRNNVLVTSCLKTPVDPHRKVPLAQYERERALVLTDNRHYEKEMEYGSMESELPPDDPPSKSNNALLIKDYRVTGDHIDLREFYFSNQEYYRKLEQLKAAHLQTMAELENMYRKKLDLKQLTATDNTDQIDISPHGRMTPVVTGCLKKALSALELRQTSEPLSDEDCGEDTSRVDRNTEKGLLMSPKENIKYMWQDFSVDGLSPPQWHQMSSSVQSLPVDGQDKSEPKLRSRRSRKCKKVINDAWNPRVTIPKPFQMSLREAERCTKAVKSRTEIEQENADLRRQLEELTECQRQFRASPVPAHVRLPLYEELKEHDEERRRLHRELDRQRLHSSQKPFRFLERERLKKENKEAKQQEQLRKLSKEEEEHRKCPFKAKPVPRAVKEATFGERQKEEELYRMIKMQMRAREMLHASSMPPSMLARQQKEKQTQKATKDDQQTHSPKINSEVPDFDAKYRRFQKQLAIRKEVKPITSCEPFELRTASIASHKERIMAEINADMQSPKPKRWPFVTPTNLSPRTPSSSLCSSLSGSQECLTAKITDAAKKRQEAVRKALQQRKQAEEEEEKWIEKQKQREKRLQKLVTKRAQANDPHVTLAQTCKSKLKEFRKHNLQRQKEYQEEMRGIQERVKGRPLLLEQVAQMNAKRAAEKLYSSTLQECGLSESFISSKAPKGLKTRQTPSPTPSGSKTPPKHRATGGHENLLDFQESSLDDYLDDYEQFDHEEDNDGDQKNDEDHDNSECTSDIDSYDNEVDFEEDDEEDNDGDDCQKLCDVINTRSQSSKSSESCTRSRTGSGR</sequence>
<feature type="compositionally biased region" description="Low complexity" evidence="13">
    <location>
        <begin position="521"/>
        <end position="533"/>
    </location>
</feature>
<dbReference type="STRING" id="623744.A0A553NG90"/>
<dbReference type="OrthoDB" id="2150121at2759"/>
<comment type="similarity">
    <text evidence="3">Belongs to the FAM161 family.</text>
</comment>
<evidence type="ECO:0000256" key="5">
    <source>
        <dbReference type="ARBA" id="ARBA00022794"/>
    </source>
</evidence>
<evidence type="ECO:0000256" key="7">
    <source>
        <dbReference type="ARBA" id="ARBA00023069"/>
    </source>
</evidence>
<dbReference type="GO" id="GO:0005814">
    <property type="term" value="C:centriole"/>
    <property type="evidence" value="ECO:0007669"/>
    <property type="project" value="UniProtKB-SubCell"/>
</dbReference>
<evidence type="ECO:0000256" key="1">
    <source>
        <dbReference type="ARBA" id="ARBA00004114"/>
    </source>
</evidence>
<feature type="compositionally biased region" description="Low complexity" evidence="13">
    <location>
        <begin position="781"/>
        <end position="801"/>
    </location>
</feature>
<reference evidence="14 15" key="1">
    <citation type="journal article" date="2019" name="Sci. Data">
        <title>Hybrid genome assembly and annotation of Danionella translucida.</title>
        <authorList>
            <person name="Kadobianskyi M."/>
            <person name="Schulze L."/>
            <person name="Schuelke M."/>
            <person name="Judkewitz B."/>
        </authorList>
    </citation>
    <scope>NUCLEOTIDE SEQUENCE [LARGE SCALE GENOMIC DNA]</scope>
    <source>
        <strain evidence="14 15">Bolton</strain>
    </source>
</reference>
<protein>
    <recommendedName>
        <fullName evidence="11">Protein FAM161A</fullName>
    </recommendedName>
</protein>
<evidence type="ECO:0000256" key="13">
    <source>
        <dbReference type="SAM" id="MobiDB-lite"/>
    </source>
</evidence>
<feature type="region of interest" description="Disordered" evidence="13">
    <location>
        <begin position="420"/>
        <end position="458"/>
    </location>
</feature>
<dbReference type="AlphaFoldDB" id="A0A553NG90"/>
<organism evidence="14 15">
    <name type="scientific">Danionella cerebrum</name>
    <dbReference type="NCBI Taxonomy" id="2873325"/>
    <lineage>
        <taxon>Eukaryota</taxon>
        <taxon>Metazoa</taxon>
        <taxon>Chordata</taxon>
        <taxon>Craniata</taxon>
        <taxon>Vertebrata</taxon>
        <taxon>Euteleostomi</taxon>
        <taxon>Actinopterygii</taxon>
        <taxon>Neopterygii</taxon>
        <taxon>Teleostei</taxon>
        <taxon>Ostariophysi</taxon>
        <taxon>Cypriniformes</taxon>
        <taxon>Danionidae</taxon>
        <taxon>Danioninae</taxon>
        <taxon>Danionella</taxon>
    </lineage>
</organism>
<evidence type="ECO:0000256" key="8">
    <source>
        <dbReference type="ARBA" id="ARBA00023212"/>
    </source>
</evidence>
<comment type="function">
    <text evidence="10">Involved in ciliogenesis.</text>
</comment>
<evidence type="ECO:0000313" key="14">
    <source>
        <dbReference type="EMBL" id="TRY64441.1"/>
    </source>
</evidence>
<gene>
    <name evidence="14" type="ORF">DNTS_017132</name>
</gene>
<evidence type="ECO:0000256" key="6">
    <source>
        <dbReference type="ARBA" id="ARBA00023054"/>
    </source>
</evidence>
<evidence type="ECO:0000256" key="9">
    <source>
        <dbReference type="ARBA" id="ARBA00023273"/>
    </source>
</evidence>
<keyword evidence="6 12" id="KW-0175">Coiled coil</keyword>
<keyword evidence="7" id="KW-0969">Cilium</keyword>
<evidence type="ECO:0000256" key="11">
    <source>
        <dbReference type="ARBA" id="ARBA00039949"/>
    </source>
</evidence>
<evidence type="ECO:0000256" key="4">
    <source>
        <dbReference type="ARBA" id="ARBA00022490"/>
    </source>
</evidence>
<keyword evidence="9" id="KW-0966">Cell projection</keyword>
<feature type="compositionally biased region" description="Basic and acidic residues" evidence="13">
    <location>
        <begin position="344"/>
        <end position="376"/>
    </location>
</feature>
<feature type="region of interest" description="Disordered" evidence="13">
    <location>
        <begin position="502"/>
        <end position="533"/>
    </location>
</feature>
<name>A0A553NG90_9TELE</name>
<feature type="compositionally biased region" description="Polar residues" evidence="13">
    <location>
        <begin position="210"/>
        <end position="220"/>
    </location>
</feature>
<comment type="subcellular location">
    <subcellularLocation>
        <location evidence="2">Cytoplasm</location>
        <location evidence="2">Cytoskeleton</location>
        <location evidence="2">Cilium basal body</location>
    </subcellularLocation>
    <subcellularLocation>
        <location evidence="1">Cytoplasm</location>
        <location evidence="1">Cytoskeleton</location>
        <location evidence="1">Microtubule organizing center</location>
        <location evidence="1">Centrosome</location>
        <location evidence="1">Centriole</location>
    </subcellularLocation>
</comment>
<comment type="caution">
    <text evidence="14">The sequence shown here is derived from an EMBL/GenBank/DDBJ whole genome shotgun (WGS) entry which is preliminary data.</text>
</comment>
<dbReference type="InterPro" id="IPR051655">
    <property type="entry name" value="FAM161"/>
</dbReference>
<dbReference type="EMBL" id="SRMA01026995">
    <property type="protein sequence ID" value="TRY64441.1"/>
    <property type="molecule type" value="Genomic_DNA"/>
</dbReference>
<feature type="region of interest" description="Disordered" evidence="13">
    <location>
        <begin position="342"/>
        <end position="380"/>
    </location>
</feature>
<keyword evidence="4" id="KW-0963">Cytoplasm</keyword>